<feature type="compositionally biased region" description="Low complexity" evidence="4">
    <location>
        <begin position="34"/>
        <end position="43"/>
    </location>
</feature>
<evidence type="ECO:0000256" key="3">
    <source>
        <dbReference type="ARBA" id="ARBA00033330"/>
    </source>
</evidence>
<dbReference type="PANTHER" id="PTHR31305">
    <property type="entry name" value="SNARE-ASSOCIATED PROTEIN SNAPIN"/>
    <property type="match status" value="1"/>
</dbReference>
<comment type="similarity">
    <text evidence="1">Belongs to the SNAPIN family.</text>
</comment>
<keyword evidence="2" id="KW-0175">Coiled coil</keyword>
<dbReference type="GO" id="GO:0031083">
    <property type="term" value="C:BLOC-1 complex"/>
    <property type="evidence" value="ECO:0007669"/>
    <property type="project" value="InterPro"/>
</dbReference>
<dbReference type="Proteomes" id="UP000243975">
    <property type="component" value="Unassembled WGS sequence"/>
</dbReference>
<dbReference type="GO" id="GO:0008333">
    <property type="term" value="P:endosome to lysosome transport"/>
    <property type="evidence" value="ECO:0007669"/>
    <property type="project" value="TreeGrafter"/>
</dbReference>
<proteinExistence type="inferred from homology"/>
<dbReference type="GO" id="GO:0006886">
    <property type="term" value="P:intracellular protein transport"/>
    <property type="evidence" value="ECO:0007669"/>
    <property type="project" value="InterPro"/>
</dbReference>
<dbReference type="GO" id="GO:0007040">
    <property type="term" value="P:lysosome organization"/>
    <property type="evidence" value="ECO:0007669"/>
    <property type="project" value="TreeGrafter"/>
</dbReference>
<protein>
    <recommendedName>
        <fullName evidence="3">Biogenesis of lysosome-related organelles complex 1 subunit 7</fullName>
    </recommendedName>
</protein>
<dbReference type="Gramene" id="KVI02376">
    <property type="protein sequence ID" value="KVI02376"/>
    <property type="gene ID" value="Ccrd_019336"/>
</dbReference>
<accession>A0A103Y4H8</accession>
<sequence>MSDQRRLCESGEENLPNSPKDEASTTANDHQEEATTAVSADSSMSSSMAKGLSYTISTIIRDFDCQAQHTSRSQDQLSSAIDRLTDELDQLLADAPSPFIMQHAAKISGVRKRVLSLNLVLKSIQQRVDNIDRLVSAGLPNGISKEQFFSCSFGHGFSYKKWPVKVLQNTDGDCIKDLEVVITLPSISLAMPSTAYICIFVLAVALLTSNDMCDASRTLLQASPTLPQPQIPTIPTLPQPQMPTFPILPQPQMPTIPTIPTNPTLPNMPKVSLPPSPSMPSIPTMPTNPTLPNMPKVSLPPLPSILTMPNLPTFPKIPFVGGPPPSKKVQTLQFQQVRYLYEHRILCFPMKFVSI</sequence>
<dbReference type="AlphaFoldDB" id="A0A103Y4H8"/>
<reference evidence="5 6" key="1">
    <citation type="journal article" date="2016" name="Sci. Rep.">
        <title>The genome sequence of the outbreeding globe artichoke constructed de novo incorporating a phase-aware low-pass sequencing strategy of F1 progeny.</title>
        <authorList>
            <person name="Scaglione D."/>
            <person name="Reyes-Chin-Wo S."/>
            <person name="Acquadro A."/>
            <person name="Froenicke L."/>
            <person name="Portis E."/>
            <person name="Beitel C."/>
            <person name="Tirone M."/>
            <person name="Mauro R."/>
            <person name="Lo Monaco A."/>
            <person name="Mauromicale G."/>
            <person name="Faccioli P."/>
            <person name="Cattivelli L."/>
            <person name="Rieseberg L."/>
            <person name="Michelmore R."/>
            <person name="Lanteri S."/>
        </authorList>
    </citation>
    <scope>NUCLEOTIDE SEQUENCE [LARGE SCALE GENOMIC DNA]</scope>
    <source>
        <strain evidence="5">2C</strain>
    </source>
</reference>
<dbReference type="Pfam" id="PF14712">
    <property type="entry name" value="Snapin_Pallidin"/>
    <property type="match status" value="1"/>
</dbReference>
<gene>
    <name evidence="5" type="ORF">Ccrd_019336</name>
</gene>
<evidence type="ECO:0000313" key="6">
    <source>
        <dbReference type="Proteomes" id="UP000243975"/>
    </source>
</evidence>
<dbReference type="GO" id="GO:0000149">
    <property type="term" value="F:SNARE binding"/>
    <property type="evidence" value="ECO:0007669"/>
    <property type="project" value="TreeGrafter"/>
</dbReference>
<dbReference type="GO" id="GO:0099078">
    <property type="term" value="C:BORC complex"/>
    <property type="evidence" value="ECO:0007669"/>
    <property type="project" value="TreeGrafter"/>
</dbReference>
<evidence type="ECO:0000256" key="4">
    <source>
        <dbReference type="SAM" id="MobiDB-lite"/>
    </source>
</evidence>
<feature type="compositionally biased region" description="Basic and acidic residues" evidence="4">
    <location>
        <begin position="19"/>
        <end position="33"/>
    </location>
</feature>
<evidence type="ECO:0000256" key="2">
    <source>
        <dbReference type="ARBA" id="ARBA00023054"/>
    </source>
</evidence>
<dbReference type="GO" id="GO:0032418">
    <property type="term" value="P:lysosome localization"/>
    <property type="evidence" value="ECO:0007669"/>
    <property type="project" value="TreeGrafter"/>
</dbReference>
<name>A0A103Y4H8_CYNCS</name>
<feature type="region of interest" description="Disordered" evidence="4">
    <location>
        <begin position="1"/>
        <end position="43"/>
    </location>
</feature>
<dbReference type="InterPro" id="IPR028119">
    <property type="entry name" value="Snapin/Pallidin/Snn1"/>
</dbReference>
<evidence type="ECO:0000313" key="5">
    <source>
        <dbReference type="EMBL" id="KVI02376.1"/>
    </source>
</evidence>
<dbReference type="EMBL" id="LEKV01002654">
    <property type="protein sequence ID" value="KVI02376.1"/>
    <property type="molecule type" value="Genomic_DNA"/>
</dbReference>
<organism evidence="5 6">
    <name type="scientific">Cynara cardunculus var. scolymus</name>
    <name type="common">Globe artichoke</name>
    <name type="synonym">Cynara scolymus</name>
    <dbReference type="NCBI Taxonomy" id="59895"/>
    <lineage>
        <taxon>Eukaryota</taxon>
        <taxon>Viridiplantae</taxon>
        <taxon>Streptophyta</taxon>
        <taxon>Embryophyta</taxon>
        <taxon>Tracheophyta</taxon>
        <taxon>Spermatophyta</taxon>
        <taxon>Magnoliopsida</taxon>
        <taxon>eudicotyledons</taxon>
        <taxon>Gunneridae</taxon>
        <taxon>Pentapetalae</taxon>
        <taxon>asterids</taxon>
        <taxon>campanulids</taxon>
        <taxon>Asterales</taxon>
        <taxon>Asteraceae</taxon>
        <taxon>Carduoideae</taxon>
        <taxon>Cardueae</taxon>
        <taxon>Carduinae</taxon>
        <taxon>Cynara</taxon>
    </lineage>
</organism>
<comment type="caution">
    <text evidence="5">The sequence shown here is derived from an EMBL/GenBank/DDBJ whole genome shotgun (WGS) entry which is preliminary data.</text>
</comment>
<keyword evidence="6" id="KW-1185">Reference proteome</keyword>
<dbReference type="InterPro" id="IPR017246">
    <property type="entry name" value="Snapin"/>
</dbReference>
<evidence type="ECO:0000256" key="1">
    <source>
        <dbReference type="ARBA" id="ARBA00006111"/>
    </source>
</evidence>
<dbReference type="PANTHER" id="PTHR31305:SF2">
    <property type="entry name" value="SNARE-ASSOCIATED PROTEIN SNAPIN"/>
    <property type="match status" value="1"/>
</dbReference>